<dbReference type="Proteomes" id="UP000284842">
    <property type="component" value="Unassembled WGS sequence"/>
</dbReference>
<evidence type="ECO:0000256" key="1">
    <source>
        <dbReference type="SAM" id="MobiDB-lite"/>
    </source>
</evidence>
<proteinExistence type="predicted"/>
<feature type="region of interest" description="Disordered" evidence="1">
    <location>
        <begin position="1"/>
        <end position="22"/>
    </location>
</feature>
<gene>
    <name evidence="2" type="ORF">CVT24_012211</name>
</gene>
<keyword evidence="3" id="KW-1185">Reference proteome</keyword>
<dbReference type="OrthoDB" id="3123532at2759"/>
<dbReference type="InParanoid" id="A0A409YIV6"/>
<name>A0A409YIV6_9AGAR</name>
<evidence type="ECO:0000313" key="2">
    <source>
        <dbReference type="EMBL" id="PPR02918.1"/>
    </source>
</evidence>
<sequence>MSRSNESWQRVRKKGGNASGAARYQHDLENDLSSLDTSIDLAIRSGLLASGMSQQQLEDRLNGMLVKVKYPNSNTGLNFDGLGNLSHSNPATSTSTTFNGPYPSAAVRNKTIISHPNITVTNLVQQHDTAQLDKILRWQYIQTAVLFG</sequence>
<reference evidence="2 3" key="1">
    <citation type="journal article" date="2018" name="Evol. Lett.">
        <title>Horizontal gene cluster transfer increased hallucinogenic mushroom diversity.</title>
        <authorList>
            <person name="Reynolds H.T."/>
            <person name="Vijayakumar V."/>
            <person name="Gluck-Thaler E."/>
            <person name="Korotkin H.B."/>
            <person name="Matheny P.B."/>
            <person name="Slot J.C."/>
        </authorList>
    </citation>
    <scope>NUCLEOTIDE SEQUENCE [LARGE SCALE GENOMIC DNA]</scope>
    <source>
        <strain evidence="2 3">2629</strain>
    </source>
</reference>
<dbReference type="AlphaFoldDB" id="A0A409YIV6"/>
<accession>A0A409YIV6</accession>
<dbReference type="EMBL" id="NHTK01001128">
    <property type="protein sequence ID" value="PPR02918.1"/>
    <property type="molecule type" value="Genomic_DNA"/>
</dbReference>
<evidence type="ECO:0000313" key="3">
    <source>
        <dbReference type="Proteomes" id="UP000284842"/>
    </source>
</evidence>
<organism evidence="2 3">
    <name type="scientific">Panaeolus cyanescens</name>
    <dbReference type="NCBI Taxonomy" id="181874"/>
    <lineage>
        <taxon>Eukaryota</taxon>
        <taxon>Fungi</taxon>
        <taxon>Dikarya</taxon>
        <taxon>Basidiomycota</taxon>
        <taxon>Agaricomycotina</taxon>
        <taxon>Agaricomycetes</taxon>
        <taxon>Agaricomycetidae</taxon>
        <taxon>Agaricales</taxon>
        <taxon>Agaricineae</taxon>
        <taxon>Galeropsidaceae</taxon>
        <taxon>Panaeolus</taxon>
    </lineage>
</organism>
<protein>
    <submittedName>
        <fullName evidence="2">Uncharacterized protein</fullName>
    </submittedName>
</protein>
<comment type="caution">
    <text evidence="2">The sequence shown here is derived from an EMBL/GenBank/DDBJ whole genome shotgun (WGS) entry which is preliminary data.</text>
</comment>